<reference evidence="8" key="1">
    <citation type="journal article" date="2023" name="Arch. Microbiol.">
        <title>Desulfoferula mesophilus gen. nov. sp. nov., a mesophilic sulfate-reducing bacterium isolated from a brackish lake sediment.</title>
        <authorList>
            <person name="Watanabe T."/>
            <person name="Yabe T."/>
            <person name="Tsuji J.M."/>
            <person name="Fukui M."/>
        </authorList>
    </citation>
    <scope>NUCLEOTIDE SEQUENCE [LARGE SCALE GENOMIC DNA]</scope>
    <source>
        <strain evidence="8">12FAK</strain>
    </source>
</reference>
<feature type="transmembrane region" description="Helical" evidence="6">
    <location>
        <begin position="12"/>
        <end position="31"/>
    </location>
</feature>
<evidence type="ECO:0000256" key="5">
    <source>
        <dbReference type="ARBA" id="ARBA00023136"/>
    </source>
</evidence>
<accession>A0AAU9EPY9</accession>
<proteinExistence type="predicted"/>
<dbReference type="InterPro" id="IPR043428">
    <property type="entry name" value="LivM-like"/>
</dbReference>
<feature type="transmembrane region" description="Helical" evidence="6">
    <location>
        <begin position="66"/>
        <end position="86"/>
    </location>
</feature>
<dbReference type="Proteomes" id="UP001366166">
    <property type="component" value="Chromosome"/>
</dbReference>
<feature type="transmembrane region" description="Helical" evidence="6">
    <location>
        <begin position="282"/>
        <end position="304"/>
    </location>
</feature>
<gene>
    <name evidence="7" type="primary">livM</name>
    <name evidence="7" type="ORF">FAK_10110</name>
</gene>
<keyword evidence="2" id="KW-1003">Cell membrane</keyword>
<name>A0AAU9EPY9_9BACT</name>
<feature type="transmembrane region" description="Helical" evidence="6">
    <location>
        <begin position="37"/>
        <end position="54"/>
    </location>
</feature>
<dbReference type="PANTHER" id="PTHR30482">
    <property type="entry name" value="HIGH-AFFINITY BRANCHED-CHAIN AMINO ACID TRANSPORT SYSTEM PERMEASE"/>
    <property type="match status" value="1"/>
</dbReference>
<dbReference type="GO" id="GO:0015658">
    <property type="term" value="F:branched-chain amino acid transmembrane transporter activity"/>
    <property type="evidence" value="ECO:0007669"/>
    <property type="project" value="InterPro"/>
</dbReference>
<dbReference type="KEGG" id="dmp:FAK_10110"/>
<evidence type="ECO:0000313" key="7">
    <source>
        <dbReference type="EMBL" id="BEQ13945.1"/>
    </source>
</evidence>
<feature type="transmembrane region" description="Helical" evidence="6">
    <location>
        <begin position="316"/>
        <end position="342"/>
    </location>
</feature>
<organism evidence="7 8">
    <name type="scientific">Desulfoferula mesophila</name>
    <dbReference type="NCBI Taxonomy" id="3058419"/>
    <lineage>
        <taxon>Bacteria</taxon>
        <taxon>Pseudomonadati</taxon>
        <taxon>Thermodesulfobacteriota</taxon>
        <taxon>Desulfarculia</taxon>
        <taxon>Desulfarculales</taxon>
        <taxon>Desulfarculaceae</taxon>
        <taxon>Desulfoferula</taxon>
    </lineage>
</organism>
<feature type="transmembrane region" description="Helical" evidence="6">
    <location>
        <begin position="354"/>
        <end position="373"/>
    </location>
</feature>
<evidence type="ECO:0000256" key="2">
    <source>
        <dbReference type="ARBA" id="ARBA00022475"/>
    </source>
</evidence>
<feature type="transmembrane region" description="Helical" evidence="6">
    <location>
        <begin position="228"/>
        <end position="246"/>
    </location>
</feature>
<feature type="transmembrane region" description="Helical" evidence="6">
    <location>
        <begin position="118"/>
        <end position="138"/>
    </location>
</feature>
<protein>
    <submittedName>
        <fullName evidence="7">Branched-chain amino acid ABC transporter permease</fullName>
    </submittedName>
</protein>
<keyword evidence="3 6" id="KW-0812">Transmembrane</keyword>
<sequence>MTGSTRTPVSFLPALVSILLGAVYMVFFLAGESQLEIFGLLLGACLVLLLLRRFKILERVGRSAKDHSMAFGAAAVAATVAISLYFYDDNFVLFLVATVLVYTLTCLGLNIQFGFVGVVNFAGASFFGVGCYTAAILTKHTATPHLLVLLLGGLAAAALGFIVLVPVLKTRGHYSALVTIAFALLFKTFLEVNDTLGGPQGLKCDGLNLFGWNVNQDIVIGSFEGSFYLGYIAVALALCVLGFILARRLEDSWVGLNMDAVRLDETVSACFGQSIPKAKITAFTLGNFYCGVAGALFAMMLGYIAPTNFTFGDSLILLSIVILGGLGSLWGSVAATTIIIIMPEKFQMLQEYRFLLFAALVIAILLFRPQGLLPRPLRAFLTLRSR</sequence>
<feature type="transmembrane region" description="Helical" evidence="6">
    <location>
        <begin position="172"/>
        <end position="190"/>
    </location>
</feature>
<dbReference type="PANTHER" id="PTHR30482:SF10">
    <property type="entry name" value="HIGH-AFFINITY BRANCHED-CHAIN AMINO ACID TRANSPORT PROTEIN BRAE"/>
    <property type="match status" value="1"/>
</dbReference>
<dbReference type="InterPro" id="IPR001851">
    <property type="entry name" value="ABC_transp_permease"/>
</dbReference>
<dbReference type="EMBL" id="AP028679">
    <property type="protein sequence ID" value="BEQ13945.1"/>
    <property type="molecule type" value="Genomic_DNA"/>
</dbReference>
<keyword evidence="8" id="KW-1185">Reference proteome</keyword>
<feature type="transmembrane region" description="Helical" evidence="6">
    <location>
        <begin position="92"/>
        <end position="111"/>
    </location>
</feature>
<evidence type="ECO:0000256" key="1">
    <source>
        <dbReference type="ARBA" id="ARBA00004651"/>
    </source>
</evidence>
<evidence type="ECO:0000256" key="3">
    <source>
        <dbReference type="ARBA" id="ARBA00022692"/>
    </source>
</evidence>
<dbReference type="CDD" id="cd06581">
    <property type="entry name" value="TM_PBP1_LivM_like"/>
    <property type="match status" value="1"/>
</dbReference>
<dbReference type="GO" id="GO:0005886">
    <property type="term" value="C:plasma membrane"/>
    <property type="evidence" value="ECO:0007669"/>
    <property type="project" value="UniProtKB-SubCell"/>
</dbReference>
<evidence type="ECO:0000256" key="4">
    <source>
        <dbReference type="ARBA" id="ARBA00022989"/>
    </source>
</evidence>
<keyword evidence="4 6" id="KW-1133">Transmembrane helix</keyword>
<dbReference type="AlphaFoldDB" id="A0AAU9EPY9"/>
<evidence type="ECO:0000313" key="8">
    <source>
        <dbReference type="Proteomes" id="UP001366166"/>
    </source>
</evidence>
<comment type="subcellular location">
    <subcellularLocation>
        <location evidence="1">Cell membrane</location>
        <topology evidence="1">Multi-pass membrane protein</topology>
    </subcellularLocation>
</comment>
<feature type="transmembrane region" description="Helical" evidence="6">
    <location>
        <begin position="144"/>
        <end position="165"/>
    </location>
</feature>
<dbReference type="Pfam" id="PF02653">
    <property type="entry name" value="BPD_transp_2"/>
    <property type="match status" value="1"/>
</dbReference>
<dbReference type="RefSeq" id="WP_338605675.1">
    <property type="nucleotide sequence ID" value="NZ_AP028679.1"/>
</dbReference>
<evidence type="ECO:0000256" key="6">
    <source>
        <dbReference type="SAM" id="Phobius"/>
    </source>
</evidence>
<keyword evidence="5 6" id="KW-0472">Membrane</keyword>